<sequence length="222" mass="25967">MEAKVKKAFEASFNAYANSENIDASVVKTALENVFNAEKPFMDKVADMDAVFDDHQQFEELREYTFDLLMINFFAEDVLKLEEDYLESEEWEAIEDETIERGSEMLNILLYLKECADDEIEPSLDDFLKEFLLVEEDEFQDEYEIYENVIANQLLVESSYEQIAKVADSQSKDEEIYELFYPLVSFFYEQNPNEGQLGDFSKYAANKSLSLALYQLMINFNK</sequence>
<dbReference type="EMBL" id="JAYLLN010000019">
    <property type="protein sequence ID" value="MEI5985048.1"/>
    <property type="molecule type" value="Genomic_DNA"/>
</dbReference>
<dbReference type="Proteomes" id="UP001363035">
    <property type="component" value="Unassembled WGS sequence"/>
</dbReference>
<evidence type="ECO:0000313" key="1">
    <source>
        <dbReference type="EMBL" id="MEI5985048.1"/>
    </source>
</evidence>
<organism evidence="1 2">
    <name type="scientific">Sphingobacterium tenebrionis</name>
    <dbReference type="NCBI Taxonomy" id="3111775"/>
    <lineage>
        <taxon>Bacteria</taxon>
        <taxon>Pseudomonadati</taxon>
        <taxon>Bacteroidota</taxon>
        <taxon>Sphingobacteriia</taxon>
        <taxon>Sphingobacteriales</taxon>
        <taxon>Sphingobacteriaceae</taxon>
        <taxon>Sphingobacterium</taxon>
    </lineage>
</organism>
<dbReference type="RefSeq" id="WP_099368036.1">
    <property type="nucleotide sequence ID" value="NZ_JAYLLN010000019.1"/>
</dbReference>
<evidence type="ECO:0000313" key="2">
    <source>
        <dbReference type="Proteomes" id="UP001363035"/>
    </source>
</evidence>
<accession>A0ABU8I5Z5</accession>
<gene>
    <name evidence="1" type="ORF">VJ786_09040</name>
</gene>
<keyword evidence="2" id="KW-1185">Reference proteome</keyword>
<name>A0ABU8I5Z5_9SPHI</name>
<reference evidence="1 2" key="1">
    <citation type="submission" date="2024-01" db="EMBL/GenBank/DDBJ databases">
        <title>Sphingobacterium tenebrionis sp. nov., a novel endophyte isolated from tenebrio molitor intestines.</title>
        <authorList>
            <person name="Zhang C."/>
        </authorList>
    </citation>
    <scope>NUCLEOTIDE SEQUENCE [LARGE SCALE GENOMIC DNA]</scope>
    <source>
        <strain evidence="1 2">PU5-4</strain>
    </source>
</reference>
<proteinExistence type="predicted"/>
<protein>
    <submittedName>
        <fullName evidence="1">Uncharacterized protein</fullName>
    </submittedName>
</protein>
<comment type="caution">
    <text evidence="1">The sequence shown here is derived from an EMBL/GenBank/DDBJ whole genome shotgun (WGS) entry which is preliminary data.</text>
</comment>